<dbReference type="EMBL" id="CXWD01000005">
    <property type="protein sequence ID" value="CTQ68067.1"/>
    <property type="molecule type" value="Genomic_DNA"/>
</dbReference>
<evidence type="ECO:0000313" key="7">
    <source>
        <dbReference type="Proteomes" id="UP000053235"/>
    </source>
</evidence>
<sequence>MPHFAMAASGDGFIQLEAVKGQGRLYGEDGGLSDLWLYNGKLPGPEIRVKRGERVKVRFKNSLDEPTSVHWHGIRIDNAMDGVSGLTQPAVQPGETFDYDFVAPDAGTYWYHAHHMSWNQVPRGLAGPLIIEEDDNPFSPDADIILSLSDWRLDDNGLLDTASFGARHDFSHAGRLGNWLTINGTSLPDIPVTIGRWHRIRLINTSASRVLDLAPSRFGAKVIALDGQGFDTARDTDGVIQLAPAQRMDLVLKPDSAGPIPFEMMTGQPFTFANFVVSGEKAEPKELRVPAPNSLPEPDLVNARSFPLDMAGGAMGRMQSATMNGQEMSMRELVQAGNFWAFNGQAGMGDKPLFSAKRGETIILESTNNTAFPHAIHLHGHHFRVLERNGEKLAHPDWRDTFTTQRGETVKIALVTDNPGKWLVHCHMLGHAASGMMDWFEVA</sequence>
<organism evidence="6 7">
    <name type="scientific">Roseibium alexandrii</name>
    <dbReference type="NCBI Taxonomy" id="388408"/>
    <lineage>
        <taxon>Bacteria</taxon>
        <taxon>Pseudomonadati</taxon>
        <taxon>Pseudomonadota</taxon>
        <taxon>Alphaproteobacteria</taxon>
        <taxon>Hyphomicrobiales</taxon>
        <taxon>Stappiaceae</taxon>
        <taxon>Roseibium</taxon>
    </lineage>
</organism>
<dbReference type="InterPro" id="IPR045087">
    <property type="entry name" value="Cu-oxidase_fam"/>
</dbReference>
<dbReference type="InterPro" id="IPR011706">
    <property type="entry name" value="Cu-oxidase_C"/>
</dbReference>
<feature type="domain" description="Plastocyanin-like" evidence="4">
    <location>
        <begin position="334"/>
        <end position="442"/>
    </location>
</feature>
<reference evidence="7" key="1">
    <citation type="submission" date="2015-07" db="EMBL/GenBank/DDBJ databases">
        <authorList>
            <person name="Rodrigo-Torres Lidia"/>
            <person name="Arahal R.David."/>
        </authorList>
    </citation>
    <scope>NUCLEOTIDE SEQUENCE [LARGE SCALE GENOMIC DNA]</scope>
    <source>
        <strain evidence="7">CECT 5112</strain>
    </source>
</reference>
<evidence type="ECO:0000313" key="6">
    <source>
        <dbReference type="EMBL" id="CTQ68067.1"/>
    </source>
</evidence>
<dbReference type="Pfam" id="PF00394">
    <property type="entry name" value="Cu-oxidase"/>
    <property type="match status" value="1"/>
</dbReference>
<evidence type="ECO:0000259" key="5">
    <source>
        <dbReference type="Pfam" id="PF07732"/>
    </source>
</evidence>
<dbReference type="GO" id="GO:0016491">
    <property type="term" value="F:oxidoreductase activity"/>
    <property type="evidence" value="ECO:0007669"/>
    <property type="project" value="UniProtKB-KW"/>
</dbReference>
<evidence type="ECO:0000259" key="4">
    <source>
        <dbReference type="Pfam" id="PF07731"/>
    </source>
</evidence>
<dbReference type="Proteomes" id="UP000053235">
    <property type="component" value="Unassembled WGS sequence"/>
</dbReference>
<dbReference type="Gene3D" id="2.60.40.420">
    <property type="entry name" value="Cupredoxins - blue copper proteins"/>
    <property type="match status" value="3"/>
</dbReference>
<dbReference type="Pfam" id="PF07732">
    <property type="entry name" value="Cu-oxidase_3"/>
    <property type="match status" value="1"/>
</dbReference>
<evidence type="ECO:0000259" key="3">
    <source>
        <dbReference type="Pfam" id="PF00394"/>
    </source>
</evidence>
<proteinExistence type="predicted"/>
<name>A0A0M7A0E1_9HYPH</name>
<dbReference type="STRING" id="388408.LAX5112_01622"/>
<dbReference type="PANTHER" id="PTHR11709">
    <property type="entry name" value="MULTI-COPPER OXIDASE"/>
    <property type="match status" value="1"/>
</dbReference>
<protein>
    <submittedName>
        <fullName evidence="6">Multicopper oxidase mco</fullName>
        <ecNumber evidence="6">1.-.-.-</ecNumber>
    </submittedName>
</protein>
<keyword evidence="2 6" id="KW-0560">Oxidoreductase</keyword>
<dbReference type="InterPro" id="IPR033138">
    <property type="entry name" value="Cu_oxidase_CS"/>
</dbReference>
<evidence type="ECO:0000256" key="1">
    <source>
        <dbReference type="ARBA" id="ARBA00022723"/>
    </source>
</evidence>
<dbReference type="InterPro" id="IPR002355">
    <property type="entry name" value="Cu_oxidase_Cu_BS"/>
</dbReference>
<dbReference type="PROSITE" id="PS00079">
    <property type="entry name" value="MULTICOPPER_OXIDASE1"/>
    <property type="match status" value="1"/>
</dbReference>
<gene>
    <name evidence="6" type="primary">mco_1</name>
    <name evidence="6" type="ORF">LAX5112_01622</name>
</gene>
<dbReference type="InterPro" id="IPR008972">
    <property type="entry name" value="Cupredoxin"/>
</dbReference>
<dbReference type="AlphaFoldDB" id="A0A0M7A0E1"/>
<dbReference type="SUPFAM" id="SSF49503">
    <property type="entry name" value="Cupredoxins"/>
    <property type="match status" value="3"/>
</dbReference>
<dbReference type="PROSITE" id="PS00080">
    <property type="entry name" value="MULTICOPPER_OXIDASE2"/>
    <property type="match status" value="1"/>
</dbReference>
<dbReference type="EC" id="1.-.-.-" evidence="6"/>
<dbReference type="InterPro" id="IPR011707">
    <property type="entry name" value="Cu-oxidase-like_N"/>
</dbReference>
<dbReference type="Pfam" id="PF07731">
    <property type="entry name" value="Cu-oxidase_2"/>
    <property type="match status" value="1"/>
</dbReference>
<dbReference type="GO" id="GO:0005507">
    <property type="term" value="F:copper ion binding"/>
    <property type="evidence" value="ECO:0007669"/>
    <property type="project" value="InterPro"/>
</dbReference>
<dbReference type="InterPro" id="IPR001117">
    <property type="entry name" value="Cu-oxidase_2nd"/>
</dbReference>
<keyword evidence="7" id="KW-1185">Reference proteome</keyword>
<dbReference type="CDD" id="cd13909">
    <property type="entry name" value="CuRO_3_MCO_like_3"/>
    <property type="match status" value="1"/>
</dbReference>
<feature type="domain" description="Plastocyanin-like" evidence="3">
    <location>
        <begin position="144"/>
        <end position="256"/>
    </location>
</feature>
<dbReference type="CDD" id="cd13861">
    <property type="entry name" value="CuRO_1_CumA_like"/>
    <property type="match status" value="1"/>
</dbReference>
<accession>A0A0M7A0E1</accession>
<keyword evidence="1" id="KW-0479">Metal-binding</keyword>
<feature type="domain" description="Plastocyanin-like" evidence="5">
    <location>
        <begin position="30"/>
        <end position="134"/>
    </location>
</feature>
<evidence type="ECO:0000256" key="2">
    <source>
        <dbReference type="ARBA" id="ARBA00023002"/>
    </source>
</evidence>